<feature type="region of interest" description="Disordered" evidence="1">
    <location>
        <begin position="95"/>
        <end position="139"/>
    </location>
</feature>
<evidence type="ECO:0000313" key="3">
    <source>
        <dbReference type="Proteomes" id="UP000024837"/>
    </source>
</evidence>
<evidence type="ECO:0000256" key="1">
    <source>
        <dbReference type="SAM" id="MobiDB-lite"/>
    </source>
</evidence>
<gene>
    <name evidence="2" type="ORF">DRE_00438</name>
</gene>
<proteinExistence type="predicted"/>
<dbReference type="Proteomes" id="UP000024837">
    <property type="component" value="Unassembled WGS sequence"/>
</dbReference>
<dbReference type="EMBL" id="KI966410">
    <property type="protein sequence ID" value="EWC47470.1"/>
    <property type="molecule type" value="Genomic_DNA"/>
</dbReference>
<dbReference type="PANTHER" id="PTHR37450">
    <property type="entry name" value="CIPC PROTEIN"/>
    <property type="match status" value="1"/>
</dbReference>
<feature type="region of interest" description="Disordered" evidence="1">
    <location>
        <begin position="1"/>
        <end position="28"/>
    </location>
</feature>
<accession>W7IEQ5</accession>
<dbReference type="InterPro" id="IPR022234">
    <property type="entry name" value="DUF3759"/>
</dbReference>
<reference evidence="2 3" key="1">
    <citation type="submission" date="2013-05" db="EMBL/GenBank/DDBJ databases">
        <title>Drechslerella stenobrocha genome reveals carnivorous origination and mechanical trapping mechanism of predatory fungi.</title>
        <authorList>
            <person name="Liu X."/>
            <person name="Zhang W."/>
            <person name="Liu K."/>
        </authorList>
    </citation>
    <scope>NUCLEOTIDE SEQUENCE [LARGE SCALE GENOMIC DNA]</scope>
    <source>
        <strain evidence="2 3">248</strain>
    </source>
</reference>
<name>W7IEQ5_9PEZI</name>
<feature type="compositionally biased region" description="Basic and acidic residues" evidence="1">
    <location>
        <begin position="95"/>
        <end position="109"/>
    </location>
</feature>
<evidence type="ECO:0008006" key="4">
    <source>
        <dbReference type="Google" id="ProtNLM"/>
    </source>
</evidence>
<sequence length="139" mass="16135">MGRSHHEDSDNESISSRGSSRGHRPKRTHELLAAAAAFAAFHKFQTHQREQGRPVSHVLAKDLLAAFAAAEAEKLIESRGLGNWGELRDRAKELAREKSKEMYQDRYEDHSDDDDDREGHRHRHHHRHHSRHIEDLKED</sequence>
<organism evidence="2 3">
    <name type="scientific">Drechslerella stenobrocha 248</name>
    <dbReference type="NCBI Taxonomy" id="1043628"/>
    <lineage>
        <taxon>Eukaryota</taxon>
        <taxon>Fungi</taxon>
        <taxon>Dikarya</taxon>
        <taxon>Ascomycota</taxon>
        <taxon>Pezizomycotina</taxon>
        <taxon>Orbiliomycetes</taxon>
        <taxon>Orbiliales</taxon>
        <taxon>Orbiliaceae</taxon>
        <taxon>Drechslerella</taxon>
    </lineage>
</organism>
<dbReference type="HOGENOM" id="CLU_143683_1_0_1"/>
<feature type="compositionally biased region" description="Basic residues" evidence="1">
    <location>
        <begin position="120"/>
        <end position="131"/>
    </location>
</feature>
<dbReference type="Pfam" id="PF12585">
    <property type="entry name" value="DUF3759"/>
    <property type="match status" value="1"/>
</dbReference>
<keyword evidence="3" id="KW-1185">Reference proteome</keyword>
<dbReference type="AlphaFoldDB" id="W7IEQ5"/>
<dbReference type="PANTHER" id="PTHR37450:SF1">
    <property type="entry name" value="CIPC PROTEIN"/>
    <property type="match status" value="1"/>
</dbReference>
<evidence type="ECO:0000313" key="2">
    <source>
        <dbReference type="EMBL" id="EWC47470.1"/>
    </source>
</evidence>
<protein>
    <recommendedName>
        <fullName evidence="4">CipC-like antibiotic response protein</fullName>
    </recommendedName>
</protein>